<comment type="caution">
    <text evidence="12">The sequence shown here is derived from an EMBL/GenBank/DDBJ whole genome shotgun (WGS) entry which is preliminary data.</text>
</comment>
<dbReference type="PANTHER" id="PTHR24353">
    <property type="entry name" value="CYCLIC NUCLEOTIDE-DEPENDENT PROTEIN KINASE"/>
    <property type="match status" value="1"/>
</dbReference>
<sequence length="477" mass="54422">MDRIYEYDLPPRSASMPSPGTMFPPGYFQPLNAATATSSRKLSSRRDSEMVLSEGPITPPESPGPEEFSLSQEQQPTLEIVMEQTQTSFSQVDYPVTPVSQTPDDMDEDTVPEDHTLAISRQPVRSLSQEHIEMPRSNSLKLTDFEVRGTLGTGTFGKVLLVRLRNLPAKQNPANYFGLKVLRKSEIVRLRQVEHVAAERYILSRIRHPFIVDLYATFQDDLNVYMLLSYVPGGELFTHLRRAQRFTPDVTRFYLVGVISALKYLHSFNIIYRDLKPENLLLDSRGYLRLTDFGFAKIVEDRTWTLCGTPEYLAPEIIQSDGHGKAADWWACGILCYEMLVGFPPFFAETAYGIYEKILAGRIAWPRDMDPLSRELIKAFLHPDRSKRLGNMIGGPQDVLDHPWFRGVDWGALERREIKAPIIPHTNTPDDTRHFARLELPSEYDIPGLIPNDAPPLRPLKRDEPITYRFPDPNSFV</sequence>
<evidence type="ECO:0000313" key="12">
    <source>
        <dbReference type="EMBL" id="PAV23548.1"/>
    </source>
</evidence>
<evidence type="ECO:0000256" key="7">
    <source>
        <dbReference type="ARBA" id="ARBA00047292"/>
    </source>
</evidence>
<feature type="region of interest" description="Disordered" evidence="9">
    <location>
        <begin position="1"/>
        <end position="21"/>
    </location>
</feature>
<evidence type="ECO:0000259" key="10">
    <source>
        <dbReference type="PROSITE" id="PS50011"/>
    </source>
</evidence>
<evidence type="ECO:0000259" key="11">
    <source>
        <dbReference type="PROSITE" id="PS51285"/>
    </source>
</evidence>
<dbReference type="SMART" id="SM00220">
    <property type="entry name" value="S_TKc"/>
    <property type="match status" value="1"/>
</dbReference>
<keyword evidence="13" id="KW-1185">Reference proteome</keyword>
<dbReference type="EC" id="2.7.11.11" evidence="1"/>
<dbReference type="InterPro" id="IPR000961">
    <property type="entry name" value="AGC-kinase_C"/>
</dbReference>
<comment type="catalytic activity">
    <reaction evidence="7">
        <text>L-threonyl-[protein] + ATP = O-phospho-L-threonyl-[protein] + ADP + H(+)</text>
        <dbReference type="Rhea" id="RHEA:46608"/>
        <dbReference type="Rhea" id="RHEA-COMP:11060"/>
        <dbReference type="Rhea" id="RHEA-COMP:11605"/>
        <dbReference type="ChEBI" id="CHEBI:15378"/>
        <dbReference type="ChEBI" id="CHEBI:30013"/>
        <dbReference type="ChEBI" id="CHEBI:30616"/>
        <dbReference type="ChEBI" id="CHEBI:61977"/>
        <dbReference type="ChEBI" id="CHEBI:456216"/>
        <dbReference type="EC" id="2.7.11.11"/>
    </reaction>
</comment>
<dbReference type="GO" id="GO:0004691">
    <property type="term" value="F:cAMP-dependent protein kinase activity"/>
    <property type="evidence" value="ECO:0007669"/>
    <property type="project" value="UniProtKB-EC"/>
</dbReference>
<dbReference type="Gene3D" id="1.10.510.10">
    <property type="entry name" value="Transferase(Phosphotransferase) domain 1"/>
    <property type="match status" value="1"/>
</dbReference>
<dbReference type="Pfam" id="PF00069">
    <property type="entry name" value="Pkinase"/>
    <property type="match status" value="1"/>
</dbReference>
<dbReference type="Proteomes" id="UP000217199">
    <property type="component" value="Unassembled WGS sequence"/>
</dbReference>
<proteinExistence type="predicted"/>
<organism evidence="12 13">
    <name type="scientific">Pyrrhoderma noxium</name>
    <dbReference type="NCBI Taxonomy" id="2282107"/>
    <lineage>
        <taxon>Eukaryota</taxon>
        <taxon>Fungi</taxon>
        <taxon>Dikarya</taxon>
        <taxon>Basidiomycota</taxon>
        <taxon>Agaricomycotina</taxon>
        <taxon>Agaricomycetes</taxon>
        <taxon>Hymenochaetales</taxon>
        <taxon>Hymenochaetaceae</taxon>
        <taxon>Pyrrhoderma</taxon>
    </lineage>
</organism>
<dbReference type="AlphaFoldDB" id="A0A286UVE4"/>
<evidence type="ECO:0000256" key="6">
    <source>
        <dbReference type="ARBA" id="ARBA00022840"/>
    </source>
</evidence>
<comment type="catalytic activity">
    <reaction evidence="8">
        <text>L-seryl-[protein] + ATP = O-phospho-L-seryl-[protein] + ADP + H(+)</text>
        <dbReference type="Rhea" id="RHEA:17989"/>
        <dbReference type="Rhea" id="RHEA-COMP:9863"/>
        <dbReference type="Rhea" id="RHEA-COMP:11604"/>
        <dbReference type="ChEBI" id="CHEBI:15378"/>
        <dbReference type="ChEBI" id="CHEBI:29999"/>
        <dbReference type="ChEBI" id="CHEBI:30616"/>
        <dbReference type="ChEBI" id="CHEBI:83421"/>
        <dbReference type="ChEBI" id="CHEBI:456216"/>
        <dbReference type="EC" id="2.7.11.11"/>
    </reaction>
</comment>
<keyword evidence="2" id="KW-0723">Serine/threonine-protein kinase</keyword>
<dbReference type="PANTHER" id="PTHR24353:SF37">
    <property type="entry name" value="CAMP-DEPENDENT PROTEIN KINASE CATALYTIC SUBUNIT PRKX"/>
    <property type="match status" value="1"/>
</dbReference>
<protein>
    <recommendedName>
        <fullName evidence="1">cAMP-dependent protein kinase</fullName>
        <ecNumber evidence="1">2.7.11.11</ecNumber>
    </recommendedName>
</protein>
<evidence type="ECO:0000256" key="5">
    <source>
        <dbReference type="ARBA" id="ARBA00022777"/>
    </source>
</evidence>
<name>A0A286UVE4_9AGAM</name>
<dbReference type="PROSITE" id="PS51285">
    <property type="entry name" value="AGC_KINASE_CTER"/>
    <property type="match status" value="1"/>
</dbReference>
<dbReference type="STRING" id="2282107.A0A286UVE4"/>
<keyword evidence="3" id="KW-0808">Transferase</keyword>
<dbReference type="PROSITE" id="PS00108">
    <property type="entry name" value="PROTEIN_KINASE_ST"/>
    <property type="match status" value="1"/>
</dbReference>
<dbReference type="Gene3D" id="3.30.200.20">
    <property type="entry name" value="Phosphorylase Kinase, domain 1"/>
    <property type="match status" value="1"/>
</dbReference>
<gene>
    <name evidence="12" type="ORF">PNOK_0061600</name>
</gene>
<dbReference type="InterPro" id="IPR000719">
    <property type="entry name" value="Prot_kinase_dom"/>
</dbReference>
<dbReference type="PROSITE" id="PS50011">
    <property type="entry name" value="PROTEIN_KINASE_DOM"/>
    <property type="match status" value="1"/>
</dbReference>
<keyword evidence="4" id="KW-0547">Nucleotide-binding</keyword>
<dbReference type="FunFam" id="1.10.510.10:FF:000005">
    <property type="entry name" value="cAMP-dependent protein kinase catalytic subunit alpha"/>
    <property type="match status" value="1"/>
</dbReference>
<dbReference type="GO" id="GO:0005952">
    <property type="term" value="C:cAMP-dependent protein kinase complex"/>
    <property type="evidence" value="ECO:0007669"/>
    <property type="project" value="TreeGrafter"/>
</dbReference>
<evidence type="ECO:0000256" key="9">
    <source>
        <dbReference type="SAM" id="MobiDB-lite"/>
    </source>
</evidence>
<evidence type="ECO:0000256" key="1">
    <source>
        <dbReference type="ARBA" id="ARBA00012444"/>
    </source>
</evidence>
<evidence type="ECO:0000313" key="13">
    <source>
        <dbReference type="Proteomes" id="UP000217199"/>
    </source>
</evidence>
<dbReference type="InterPro" id="IPR008271">
    <property type="entry name" value="Ser/Thr_kinase_AS"/>
</dbReference>
<dbReference type="CDD" id="cd05580">
    <property type="entry name" value="STKc_PKA_like"/>
    <property type="match status" value="1"/>
</dbReference>
<feature type="domain" description="Protein kinase" evidence="10">
    <location>
        <begin position="145"/>
        <end position="405"/>
    </location>
</feature>
<accession>A0A286UVE4</accession>
<dbReference type="OrthoDB" id="63267at2759"/>
<dbReference type="GO" id="GO:0005524">
    <property type="term" value="F:ATP binding"/>
    <property type="evidence" value="ECO:0007669"/>
    <property type="project" value="UniProtKB-KW"/>
</dbReference>
<feature type="region of interest" description="Disordered" evidence="9">
    <location>
        <begin position="34"/>
        <end position="69"/>
    </location>
</feature>
<dbReference type="InParanoid" id="A0A286UVE4"/>
<keyword evidence="5 12" id="KW-0418">Kinase</keyword>
<reference evidence="12 13" key="1">
    <citation type="journal article" date="2017" name="Mol. Ecol.">
        <title>Comparative and population genomic landscape of Phellinus noxius: A hypervariable fungus causing root rot in trees.</title>
        <authorList>
            <person name="Chung C.L."/>
            <person name="Lee T.J."/>
            <person name="Akiba M."/>
            <person name="Lee H.H."/>
            <person name="Kuo T.H."/>
            <person name="Liu D."/>
            <person name="Ke H.M."/>
            <person name="Yokoi T."/>
            <person name="Roa M.B."/>
            <person name="Lu M.J."/>
            <person name="Chang Y.Y."/>
            <person name="Ann P.J."/>
            <person name="Tsai J.N."/>
            <person name="Chen C.Y."/>
            <person name="Tzean S.S."/>
            <person name="Ota Y."/>
            <person name="Hattori T."/>
            <person name="Sahashi N."/>
            <person name="Liou R.F."/>
            <person name="Kikuchi T."/>
            <person name="Tsai I.J."/>
        </authorList>
    </citation>
    <scope>NUCLEOTIDE SEQUENCE [LARGE SCALE GENOMIC DNA]</scope>
    <source>
        <strain evidence="12 13">FFPRI411160</strain>
    </source>
</reference>
<evidence type="ECO:0000256" key="4">
    <source>
        <dbReference type="ARBA" id="ARBA00022741"/>
    </source>
</evidence>
<keyword evidence="6" id="KW-0067">ATP-binding</keyword>
<evidence type="ECO:0000256" key="8">
    <source>
        <dbReference type="ARBA" id="ARBA00047454"/>
    </source>
</evidence>
<feature type="domain" description="AGC-kinase C-terminal" evidence="11">
    <location>
        <begin position="406"/>
        <end position="477"/>
    </location>
</feature>
<dbReference type="GO" id="GO:0005829">
    <property type="term" value="C:cytosol"/>
    <property type="evidence" value="ECO:0007669"/>
    <property type="project" value="TreeGrafter"/>
</dbReference>
<evidence type="ECO:0000256" key="2">
    <source>
        <dbReference type="ARBA" id="ARBA00022527"/>
    </source>
</evidence>
<dbReference type="InterPro" id="IPR011009">
    <property type="entry name" value="Kinase-like_dom_sf"/>
</dbReference>
<dbReference type="SUPFAM" id="SSF56112">
    <property type="entry name" value="Protein kinase-like (PK-like)"/>
    <property type="match status" value="1"/>
</dbReference>
<dbReference type="EMBL" id="NBII01000001">
    <property type="protein sequence ID" value="PAV23548.1"/>
    <property type="molecule type" value="Genomic_DNA"/>
</dbReference>
<evidence type="ECO:0000256" key="3">
    <source>
        <dbReference type="ARBA" id="ARBA00022679"/>
    </source>
</evidence>